<evidence type="ECO:0000259" key="2">
    <source>
        <dbReference type="Pfam" id="PF00561"/>
    </source>
</evidence>
<gene>
    <name evidence="3" type="ORF">FISHEDRAFT_33089</name>
</gene>
<name>A0A0D7APM6_9AGAR</name>
<evidence type="ECO:0000256" key="1">
    <source>
        <dbReference type="SAM" id="Phobius"/>
    </source>
</evidence>
<reference evidence="3 4" key="1">
    <citation type="journal article" date="2015" name="Fungal Genet. Biol.">
        <title>Evolution of novel wood decay mechanisms in Agaricales revealed by the genome sequences of Fistulina hepatica and Cylindrobasidium torrendii.</title>
        <authorList>
            <person name="Floudas D."/>
            <person name="Held B.W."/>
            <person name="Riley R."/>
            <person name="Nagy L.G."/>
            <person name="Koehler G."/>
            <person name="Ransdell A.S."/>
            <person name="Younus H."/>
            <person name="Chow J."/>
            <person name="Chiniquy J."/>
            <person name="Lipzen A."/>
            <person name="Tritt A."/>
            <person name="Sun H."/>
            <person name="Haridas S."/>
            <person name="LaButti K."/>
            <person name="Ohm R.A."/>
            <person name="Kues U."/>
            <person name="Blanchette R.A."/>
            <person name="Grigoriev I.V."/>
            <person name="Minto R.E."/>
            <person name="Hibbett D.S."/>
        </authorList>
    </citation>
    <scope>NUCLEOTIDE SEQUENCE [LARGE SCALE GENOMIC DNA]</scope>
    <source>
        <strain evidence="3 4">ATCC 64428</strain>
    </source>
</reference>
<dbReference type="GO" id="GO:0004622">
    <property type="term" value="F:phosphatidylcholine lysophospholipase activity"/>
    <property type="evidence" value="ECO:0007669"/>
    <property type="project" value="TreeGrafter"/>
</dbReference>
<dbReference type="InterPro" id="IPR029058">
    <property type="entry name" value="AB_hydrolase_fold"/>
</dbReference>
<evidence type="ECO:0000313" key="3">
    <source>
        <dbReference type="EMBL" id="KIY53537.1"/>
    </source>
</evidence>
<protein>
    <submittedName>
        <fullName evidence="3">Alpha/beta-hydrolase</fullName>
    </submittedName>
</protein>
<dbReference type="InterPro" id="IPR000073">
    <property type="entry name" value="AB_hydrolase_1"/>
</dbReference>
<dbReference type="Pfam" id="PF00561">
    <property type="entry name" value="Abhydrolase_1"/>
    <property type="match status" value="1"/>
</dbReference>
<dbReference type="PANTHER" id="PTHR12277:SF194">
    <property type="entry name" value="FI04476P"/>
    <property type="match status" value="1"/>
</dbReference>
<dbReference type="EMBL" id="KN881606">
    <property type="protein sequence ID" value="KIY53537.1"/>
    <property type="molecule type" value="Genomic_DNA"/>
</dbReference>
<keyword evidence="4" id="KW-1185">Reference proteome</keyword>
<dbReference type="OrthoDB" id="446723at2759"/>
<accession>A0A0D7APM6</accession>
<proteinExistence type="predicted"/>
<dbReference type="AlphaFoldDB" id="A0A0D7APM6"/>
<keyword evidence="3" id="KW-0378">Hydrolase</keyword>
<dbReference type="PANTHER" id="PTHR12277">
    <property type="entry name" value="ALPHA/BETA HYDROLASE DOMAIN-CONTAINING PROTEIN"/>
    <property type="match status" value="1"/>
</dbReference>
<dbReference type="SUPFAM" id="SSF53474">
    <property type="entry name" value="alpha/beta-Hydrolases"/>
    <property type="match status" value="1"/>
</dbReference>
<dbReference type="GO" id="GO:0052651">
    <property type="term" value="P:monoacylglycerol catabolic process"/>
    <property type="evidence" value="ECO:0007669"/>
    <property type="project" value="TreeGrafter"/>
</dbReference>
<dbReference type="GO" id="GO:0005789">
    <property type="term" value="C:endoplasmic reticulum membrane"/>
    <property type="evidence" value="ECO:0007669"/>
    <property type="project" value="TreeGrafter"/>
</dbReference>
<evidence type="ECO:0000313" key="4">
    <source>
        <dbReference type="Proteomes" id="UP000054144"/>
    </source>
</evidence>
<dbReference type="Proteomes" id="UP000054144">
    <property type="component" value="Unassembled WGS sequence"/>
</dbReference>
<feature type="domain" description="AB hydrolase-1" evidence="2">
    <location>
        <begin position="112"/>
        <end position="232"/>
    </location>
</feature>
<keyword evidence="1" id="KW-1133">Transmembrane helix</keyword>
<dbReference type="GO" id="GO:0047372">
    <property type="term" value="F:monoacylglycerol lipase activity"/>
    <property type="evidence" value="ECO:0007669"/>
    <property type="project" value="TreeGrafter"/>
</dbReference>
<feature type="transmembrane region" description="Helical" evidence="1">
    <location>
        <begin position="12"/>
        <end position="33"/>
    </location>
</feature>
<keyword evidence="1" id="KW-0812">Transmembrane</keyword>
<organism evidence="3 4">
    <name type="scientific">Fistulina hepatica ATCC 64428</name>
    <dbReference type="NCBI Taxonomy" id="1128425"/>
    <lineage>
        <taxon>Eukaryota</taxon>
        <taxon>Fungi</taxon>
        <taxon>Dikarya</taxon>
        <taxon>Basidiomycota</taxon>
        <taxon>Agaricomycotina</taxon>
        <taxon>Agaricomycetes</taxon>
        <taxon>Agaricomycetidae</taxon>
        <taxon>Agaricales</taxon>
        <taxon>Fistulinaceae</taxon>
        <taxon>Fistulina</taxon>
    </lineage>
</organism>
<keyword evidence="1" id="KW-0472">Membrane</keyword>
<dbReference type="GO" id="GO:0006660">
    <property type="term" value="P:phosphatidylserine catabolic process"/>
    <property type="evidence" value="ECO:0007669"/>
    <property type="project" value="TreeGrafter"/>
</dbReference>
<sequence length="402" mass="44560">MSVLAFWTRAQPLVVGFGALYLATVALLTIPWFQSQAVYLHSARLPLFAEYECPEKYGLARNPNKTRNLYIRTPDGETLGAWFVLSDAYYQSAASLERSWDDDVRRALEAYPTILFLHGNAATRAQSTRVMHYSMFSSRLHANVLVIDYRGFGDSTGTPSESGLATDARAAWGWLIENGARQEDVVVMGHSLGTGVAGRLTADLEREGSKPRGLVLLNPFTSMLKLLETYQFLGVVPLLGPLHALPFVPKLVAMILRHQFDTISLVPKFTTDIIIASSDTDIEIPASHAEALFDAFIAPHLPPEQTPPAGCTQHTTPCSPLRCRLDWKRFIDEVAMRKQMRADLVHTTEILRFGTMSVFIDDAVANRKVLYVRTHVGGHNEVGLQEGLQDIIGSTMGFLSSR</sequence>
<dbReference type="Gene3D" id="3.40.50.1820">
    <property type="entry name" value="alpha/beta hydrolase"/>
    <property type="match status" value="1"/>
</dbReference>